<dbReference type="STRING" id="1245469.S58_65250"/>
<accession>M4ZFA1</accession>
<dbReference type="HOGENOM" id="CLU_090651_1_0_5"/>
<dbReference type="AlphaFoldDB" id="M4ZFA1"/>
<dbReference type="KEGG" id="aol:S58_65250"/>
<gene>
    <name evidence="3" type="ORF">S58_65250</name>
</gene>
<feature type="region of interest" description="Disordered" evidence="1">
    <location>
        <begin position="54"/>
        <end position="135"/>
    </location>
</feature>
<feature type="compositionally biased region" description="Basic and acidic residues" evidence="1">
    <location>
        <begin position="88"/>
        <end position="116"/>
    </location>
</feature>
<keyword evidence="2" id="KW-0812">Transmembrane</keyword>
<evidence type="ECO:0000256" key="2">
    <source>
        <dbReference type="SAM" id="Phobius"/>
    </source>
</evidence>
<feature type="compositionally biased region" description="Pro residues" evidence="1">
    <location>
        <begin position="70"/>
        <end position="82"/>
    </location>
</feature>
<name>M4ZFA1_9BRAD</name>
<dbReference type="Pfam" id="PF13103">
    <property type="entry name" value="TonB_2"/>
    <property type="match status" value="1"/>
</dbReference>
<protein>
    <recommendedName>
        <fullName evidence="5">Energy transducer TonB</fullName>
    </recommendedName>
</protein>
<organism evidence="3 4">
    <name type="scientific">Bradyrhizobium oligotrophicum S58</name>
    <dbReference type="NCBI Taxonomy" id="1245469"/>
    <lineage>
        <taxon>Bacteria</taxon>
        <taxon>Pseudomonadati</taxon>
        <taxon>Pseudomonadota</taxon>
        <taxon>Alphaproteobacteria</taxon>
        <taxon>Hyphomicrobiales</taxon>
        <taxon>Nitrobacteraceae</taxon>
        <taxon>Bradyrhizobium</taxon>
    </lineage>
</organism>
<keyword evidence="2" id="KW-0472">Membrane</keyword>
<evidence type="ECO:0000256" key="1">
    <source>
        <dbReference type="SAM" id="MobiDB-lite"/>
    </source>
</evidence>
<proteinExistence type="predicted"/>
<dbReference type="Proteomes" id="UP000011841">
    <property type="component" value="Chromosome"/>
</dbReference>
<dbReference type="eggNOG" id="COG0810">
    <property type="taxonomic scope" value="Bacteria"/>
</dbReference>
<feature type="transmembrane region" description="Helical" evidence="2">
    <location>
        <begin position="30"/>
        <end position="49"/>
    </location>
</feature>
<reference evidence="3 4" key="1">
    <citation type="journal article" date="2013" name="Appl. Environ. Microbiol.">
        <title>Genome analysis suggests that the soil oligotrophic bacterium Agromonas oligotrophica (Bradyrhizobium oligotrophicum) is a nitrogen-fixing symbiont of Aeschynomene indica.</title>
        <authorList>
            <person name="Okubo T."/>
            <person name="Fukushima S."/>
            <person name="Itakura M."/>
            <person name="Oshima K."/>
            <person name="Longtonglang A."/>
            <person name="Teaumroong N."/>
            <person name="Mitsui H."/>
            <person name="Hattori M."/>
            <person name="Hattori R."/>
            <person name="Hattori T."/>
            <person name="Minamisawa K."/>
        </authorList>
    </citation>
    <scope>NUCLEOTIDE SEQUENCE [LARGE SCALE GENOMIC DNA]</scope>
    <source>
        <strain evidence="3 4">S58</strain>
    </source>
</reference>
<feature type="region of interest" description="Disordered" evidence="1">
    <location>
        <begin position="228"/>
        <end position="251"/>
    </location>
</feature>
<evidence type="ECO:0008006" key="5">
    <source>
        <dbReference type="Google" id="ProtNLM"/>
    </source>
</evidence>
<dbReference type="SUPFAM" id="SSF74653">
    <property type="entry name" value="TolA/TonB C-terminal domain"/>
    <property type="match status" value="1"/>
</dbReference>
<dbReference type="EMBL" id="AP012603">
    <property type="protein sequence ID" value="BAM92498.1"/>
    <property type="molecule type" value="Genomic_DNA"/>
</dbReference>
<sequence length="251" mass="26769">MNKLESSTQAAVNLARPDAQPNRLGSSLRFAATITAIALPLGGVAYWVLAQRDQPPPPRQVHEITLLKITPPPPPPPPPKVAPPVEQKMIEQPKMAEPEFKEEKPVDTRQDKPIKDAEDDQPPGPLSLDAKATGPGDLFGLGGKPGGSPYGSGGGGGGSRWGWYAAIIQQQIESALRANDKTKKAVIRVQVSLWADSSGRVSRVQLLSSTGDAALDQALREDVLGNLTLRQPPPKDMPMPIVTRVTASRPS</sequence>
<keyword evidence="2" id="KW-1133">Transmembrane helix</keyword>
<dbReference type="PATRIC" id="fig|1245469.3.peg.6670"/>
<keyword evidence="4" id="KW-1185">Reference proteome</keyword>
<evidence type="ECO:0000313" key="4">
    <source>
        <dbReference type="Proteomes" id="UP000011841"/>
    </source>
</evidence>
<dbReference type="Gene3D" id="3.30.1150.10">
    <property type="match status" value="1"/>
</dbReference>
<evidence type="ECO:0000313" key="3">
    <source>
        <dbReference type="EMBL" id="BAM92498.1"/>
    </source>
</evidence>